<feature type="region of interest" description="Disordered" evidence="11">
    <location>
        <begin position="483"/>
        <end position="739"/>
    </location>
</feature>
<feature type="compositionally biased region" description="Basic and acidic residues" evidence="11">
    <location>
        <begin position="61"/>
        <end position="84"/>
    </location>
</feature>
<feature type="compositionally biased region" description="Basic and acidic residues" evidence="11">
    <location>
        <begin position="1589"/>
        <end position="1601"/>
    </location>
</feature>
<comment type="subcellular location">
    <subcellularLocation>
        <location evidence="1">Endoplasmic reticulum membrane</location>
        <topology evidence="1">Peripheral membrane protein</topology>
        <orientation evidence="1">Cytoplasmic side</orientation>
    </subcellularLocation>
</comment>
<evidence type="ECO:0000256" key="8">
    <source>
        <dbReference type="ARBA" id="ARBA00023136"/>
    </source>
</evidence>
<feature type="compositionally biased region" description="Polar residues" evidence="11">
    <location>
        <begin position="1533"/>
        <end position="1543"/>
    </location>
</feature>
<evidence type="ECO:0000256" key="1">
    <source>
        <dbReference type="ARBA" id="ARBA00004397"/>
    </source>
</evidence>
<feature type="region of interest" description="Disordered" evidence="11">
    <location>
        <begin position="260"/>
        <end position="281"/>
    </location>
</feature>
<feature type="compositionally biased region" description="Pro residues" evidence="11">
    <location>
        <begin position="1901"/>
        <end position="1916"/>
    </location>
</feature>
<dbReference type="CDD" id="cd09233">
    <property type="entry name" value="ACE1-Sec16-like"/>
    <property type="match status" value="1"/>
</dbReference>
<feature type="region of interest" description="Disordered" evidence="11">
    <location>
        <begin position="313"/>
        <end position="360"/>
    </location>
</feature>
<feature type="region of interest" description="Disordered" evidence="11">
    <location>
        <begin position="223"/>
        <end position="245"/>
    </location>
</feature>
<keyword evidence="3 10" id="KW-0813">Transport</keyword>
<feature type="region of interest" description="Disordered" evidence="11">
    <location>
        <begin position="1"/>
        <end position="118"/>
    </location>
</feature>
<feature type="region of interest" description="Disordered" evidence="11">
    <location>
        <begin position="443"/>
        <end position="466"/>
    </location>
</feature>
<feature type="region of interest" description="Disordered" evidence="11">
    <location>
        <begin position="1671"/>
        <end position="1783"/>
    </location>
</feature>
<dbReference type="Proteomes" id="UP000664534">
    <property type="component" value="Unassembled WGS sequence"/>
</dbReference>
<feature type="region of interest" description="Disordered" evidence="11">
    <location>
        <begin position="378"/>
        <end position="405"/>
    </location>
</feature>
<dbReference type="GO" id="GO:0070973">
    <property type="term" value="P:protein localization to endoplasmic reticulum exit site"/>
    <property type="evidence" value="ECO:0007669"/>
    <property type="project" value="TreeGrafter"/>
</dbReference>
<evidence type="ECO:0000259" key="12">
    <source>
        <dbReference type="Pfam" id="PF12931"/>
    </source>
</evidence>
<keyword evidence="6 10" id="KW-0653">Protein transport</keyword>
<evidence type="ECO:0000256" key="6">
    <source>
        <dbReference type="ARBA" id="ARBA00022927"/>
    </source>
</evidence>
<evidence type="ECO:0000256" key="4">
    <source>
        <dbReference type="ARBA" id="ARBA00022824"/>
    </source>
</evidence>
<keyword evidence="4 10" id="KW-0256">Endoplasmic reticulum</keyword>
<feature type="compositionally biased region" description="Polar residues" evidence="11">
    <location>
        <begin position="897"/>
        <end position="909"/>
    </location>
</feature>
<feature type="compositionally biased region" description="Basic residues" evidence="11">
    <location>
        <begin position="2011"/>
        <end position="2020"/>
    </location>
</feature>
<feature type="compositionally biased region" description="Polar residues" evidence="11">
    <location>
        <begin position="852"/>
        <end position="872"/>
    </location>
</feature>
<evidence type="ECO:0000256" key="7">
    <source>
        <dbReference type="ARBA" id="ARBA00023006"/>
    </source>
</evidence>
<feature type="compositionally biased region" description="Polar residues" evidence="11">
    <location>
        <begin position="223"/>
        <end position="235"/>
    </location>
</feature>
<keyword evidence="8 10" id="KW-0472">Membrane</keyword>
<dbReference type="Pfam" id="PF12931">
    <property type="entry name" value="TPR_Sec16"/>
    <property type="match status" value="1"/>
</dbReference>
<feature type="compositionally biased region" description="Low complexity" evidence="11">
    <location>
        <begin position="1703"/>
        <end position="1716"/>
    </location>
</feature>
<gene>
    <name evidence="15" type="primary">SEC16</name>
    <name evidence="15" type="ORF">IMSHALPRED_004163</name>
</gene>
<dbReference type="Pfam" id="PF12932">
    <property type="entry name" value="Sec16"/>
    <property type="match status" value="1"/>
</dbReference>
<evidence type="ECO:0000259" key="13">
    <source>
        <dbReference type="Pfam" id="PF12932"/>
    </source>
</evidence>
<dbReference type="GO" id="GO:0070971">
    <property type="term" value="C:endoplasmic reticulum exit site"/>
    <property type="evidence" value="ECO:0007669"/>
    <property type="project" value="TreeGrafter"/>
</dbReference>
<dbReference type="InterPro" id="IPR024298">
    <property type="entry name" value="Sec16_Sec23-bd"/>
</dbReference>
<protein>
    <recommendedName>
        <fullName evidence="10">Protein transport protein sec16</fullName>
    </recommendedName>
</protein>
<dbReference type="GO" id="GO:0007030">
    <property type="term" value="P:Golgi organization"/>
    <property type="evidence" value="ECO:0007669"/>
    <property type="project" value="TreeGrafter"/>
</dbReference>
<dbReference type="Gene3D" id="1.25.40.1030">
    <property type="match status" value="1"/>
</dbReference>
<reference evidence="15" key="1">
    <citation type="submission" date="2021-03" db="EMBL/GenBank/DDBJ databases">
        <authorList>
            <person name="Tagirdzhanova G."/>
        </authorList>
    </citation>
    <scope>NUCLEOTIDE SEQUENCE</scope>
</reference>
<comment type="caution">
    <text evidence="15">The sequence shown here is derived from an EMBL/GenBank/DDBJ whole genome shotgun (WGS) entry which is preliminary data.</text>
</comment>
<dbReference type="GO" id="GO:0015031">
    <property type="term" value="P:protein transport"/>
    <property type="evidence" value="ECO:0007669"/>
    <property type="project" value="UniProtKB-KW"/>
</dbReference>
<comment type="similarity">
    <text evidence="2 10">Belongs to the SEC16 family.</text>
</comment>
<feature type="compositionally biased region" description="Polar residues" evidence="11">
    <location>
        <begin position="1927"/>
        <end position="1951"/>
    </location>
</feature>
<feature type="compositionally biased region" description="Polar residues" evidence="11">
    <location>
        <begin position="918"/>
        <end position="928"/>
    </location>
</feature>
<feature type="compositionally biased region" description="Polar residues" evidence="11">
    <location>
        <begin position="1"/>
        <end position="11"/>
    </location>
</feature>
<feature type="region of interest" description="Disordered" evidence="11">
    <location>
        <begin position="1524"/>
        <end position="1543"/>
    </location>
</feature>
<dbReference type="EMBL" id="CAJPDT010000002">
    <property type="protein sequence ID" value="CAF9906306.1"/>
    <property type="molecule type" value="Genomic_DNA"/>
</dbReference>
<evidence type="ECO:0000256" key="3">
    <source>
        <dbReference type="ARBA" id="ARBA00022448"/>
    </source>
</evidence>
<feature type="compositionally biased region" description="Polar residues" evidence="11">
    <location>
        <begin position="495"/>
        <end position="508"/>
    </location>
</feature>
<dbReference type="GO" id="GO:0012507">
    <property type="term" value="C:ER to Golgi transport vesicle membrane"/>
    <property type="evidence" value="ECO:0007669"/>
    <property type="project" value="TreeGrafter"/>
</dbReference>
<feature type="compositionally biased region" description="Polar residues" evidence="11">
    <location>
        <begin position="721"/>
        <end position="739"/>
    </location>
</feature>
<dbReference type="GO" id="GO:0016192">
    <property type="term" value="P:vesicle-mediated transport"/>
    <property type="evidence" value="ECO:0007669"/>
    <property type="project" value="UniProtKB-KW"/>
</dbReference>
<evidence type="ECO:0000256" key="10">
    <source>
        <dbReference type="RuleBase" id="RU364101"/>
    </source>
</evidence>
<feature type="domain" description="Sec16 Sec23-binding" evidence="12">
    <location>
        <begin position="1202"/>
        <end position="1505"/>
    </location>
</feature>
<feature type="compositionally biased region" description="Polar residues" evidence="11">
    <location>
        <begin position="345"/>
        <end position="358"/>
    </location>
</feature>
<feature type="compositionally biased region" description="Polar residues" evidence="11">
    <location>
        <begin position="689"/>
        <end position="703"/>
    </location>
</feature>
<dbReference type="FunFam" id="1.25.40.1030:FF:000008">
    <property type="entry name" value="Protein transport protein sec16"/>
    <property type="match status" value="1"/>
</dbReference>
<feature type="domain" description="Sec16 central conserved" evidence="13">
    <location>
        <begin position="1024"/>
        <end position="1141"/>
    </location>
</feature>
<evidence type="ECO:0000259" key="14">
    <source>
        <dbReference type="Pfam" id="PF12935"/>
    </source>
</evidence>
<feature type="compositionally biased region" description="Acidic residues" evidence="11">
    <location>
        <begin position="443"/>
        <end position="464"/>
    </location>
</feature>
<keyword evidence="16" id="KW-1185">Reference proteome</keyword>
<dbReference type="PANTHER" id="PTHR13402:SF6">
    <property type="entry name" value="SECRETORY 16, ISOFORM I"/>
    <property type="match status" value="1"/>
</dbReference>
<feature type="compositionally biased region" description="Polar residues" evidence="11">
    <location>
        <begin position="1576"/>
        <end position="1588"/>
    </location>
</feature>
<dbReference type="PANTHER" id="PTHR13402">
    <property type="entry name" value="RGPR-RELATED"/>
    <property type="match status" value="1"/>
</dbReference>
<keyword evidence="7 10" id="KW-0072">Autophagy</keyword>
<feature type="compositionally biased region" description="Polar residues" evidence="11">
    <location>
        <begin position="798"/>
        <end position="819"/>
    </location>
</feature>
<dbReference type="InterPro" id="IPR024468">
    <property type="entry name" value="Sec16_N"/>
</dbReference>
<evidence type="ECO:0000256" key="11">
    <source>
        <dbReference type="SAM" id="MobiDB-lite"/>
    </source>
</evidence>
<feature type="compositionally biased region" description="Polar residues" evidence="11">
    <location>
        <begin position="1608"/>
        <end position="1635"/>
    </location>
</feature>
<feature type="compositionally biased region" description="Polar residues" evidence="11">
    <location>
        <begin position="973"/>
        <end position="986"/>
    </location>
</feature>
<dbReference type="Pfam" id="PF12935">
    <property type="entry name" value="Sec16_N"/>
    <property type="match status" value="1"/>
</dbReference>
<evidence type="ECO:0000256" key="5">
    <source>
        <dbReference type="ARBA" id="ARBA00022892"/>
    </source>
</evidence>
<feature type="region of interest" description="Disordered" evidence="11">
    <location>
        <begin position="1800"/>
        <end position="2028"/>
    </location>
</feature>
<feature type="compositionally biased region" description="Pro residues" evidence="11">
    <location>
        <begin position="1643"/>
        <end position="1658"/>
    </location>
</feature>
<dbReference type="InterPro" id="IPR024340">
    <property type="entry name" value="Sec16_CCD"/>
</dbReference>
<feature type="compositionally biased region" description="Basic and acidic residues" evidence="11">
    <location>
        <begin position="1744"/>
        <end position="1754"/>
    </location>
</feature>
<proteinExistence type="inferred from homology"/>
<feature type="compositionally biased region" description="Polar residues" evidence="11">
    <location>
        <begin position="543"/>
        <end position="587"/>
    </location>
</feature>
<feature type="compositionally biased region" description="Pro residues" evidence="11">
    <location>
        <begin position="1977"/>
        <end position="1987"/>
    </location>
</feature>
<keyword evidence="5 10" id="KW-0931">ER-Golgi transport</keyword>
<evidence type="ECO:0000256" key="2">
    <source>
        <dbReference type="ARBA" id="ARBA00005927"/>
    </source>
</evidence>
<comment type="function">
    <text evidence="9 10">Involved in the initiation of assembly of the COPII coat required for the formation of transport vesicles from the endoplasmic reticulum (ER) and the selection of cargo molecules. Also involved in autophagy.</text>
</comment>
<dbReference type="GO" id="GO:0006914">
    <property type="term" value="P:autophagy"/>
    <property type="evidence" value="ECO:0007669"/>
    <property type="project" value="UniProtKB-KW"/>
</dbReference>
<accession>A0A8H3ENX5</accession>
<organism evidence="15 16">
    <name type="scientific">Imshaugia aleurites</name>
    <dbReference type="NCBI Taxonomy" id="172621"/>
    <lineage>
        <taxon>Eukaryota</taxon>
        <taxon>Fungi</taxon>
        <taxon>Dikarya</taxon>
        <taxon>Ascomycota</taxon>
        <taxon>Pezizomycotina</taxon>
        <taxon>Lecanoromycetes</taxon>
        <taxon>OSLEUM clade</taxon>
        <taxon>Lecanoromycetidae</taxon>
        <taxon>Lecanorales</taxon>
        <taxon>Lecanorineae</taxon>
        <taxon>Parmeliaceae</taxon>
        <taxon>Imshaugia</taxon>
    </lineage>
</organism>
<dbReference type="GO" id="GO:0005789">
    <property type="term" value="C:endoplasmic reticulum membrane"/>
    <property type="evidence" value="ECO:0007669"/>
    <property type="project" value="UniProtKB-SubCell"/>
</dbReference>
<feature type="region of interest" description="Disordered" evidence="11">
    <location>
        <begin position="767"/>
        <end position="994"/>
    </location>
</feature>
<name>A0A8H3ENX5_9LECA</name>
<evidence type="ECO:0000313" key="15">
    <source>
        <dbReference type="EMBL" id="CAF9906306.1"/>
    </source>
</evidence>
<feature type="compositionally biased region" description="Basic and acidic residues" evidence="11">
    <location>
        <begin position="1863"/>
        <end position="1876"/>
    </location>
</feature>
<feature type="compositionally biased region" description="Basic and acidic residues" evidence="11">
    <location>
        <begin position="1769"/>
        <end position="1783"/>
    </location>
</feature>
<feature type="region of interest" description="Disordered" evidence="11">
    <location>
        <begin position="1573"/>
        <end position="1658"/>
    </location>
</feature>
<sequence length="2028" mass="219132">MDAAPSAQNHDYSGGSWHPALRPNSLQLDEANGERPDQSPTTPLPSADSKYEVDLSQEPPRGLKDIGQSEHEAPLSVEEYHKTSADLVAQSAISNDLNTDDLPDSVDGQTVNTDNQRSDYIEGTLGNFWEDGGANTAFPDSCSQAGPSRVSLSHDQLPENHGGETVWVAPTGTAMDPSHIENALGGKEEMAKAWDSEPNYIGDPRPGDINRTNSFPRVPPLGQTSTILPHSLSHSQAEDIMEDDRSVESMDRLPMFDSMPAANLGDGAQQPPFESTRDENESFFANPSTIQAADPILQADEESRFEEGLPLMHSHEHSPVKGQIQTSDARKHSDTEDNDDGFFDQMSQSPSDETSSFRPQALDRKSTVQVLDGLHYAPHSATHGEPYSHEEKPSLADPTSGGIAVPTTTVKSQVFAEQQMDTTDAQPKDEDLAELWKAALGDDDLLGDNEDSLDPSSFFEDDGEGFLQGSEDQVETQLHATASPPTLEPFHGSDGSMQDFRQTNTRQSSSRDKYRPVSSSQTSTAPPAHGSGDSHGALAHQPLQISSGLDRSVSAPNGFTNANRQPTYAAQTPSSRPQMPPSTQSFADKSKGGYTSPYDLPMDVTRPKKRTPNQQLRPNPDAQAALARPPPPRSSSMFTGALPPLDAEPPVPRLPSAVPSVSSGNGLPPPPKASPSIGAFFEELPSSKPRPSSSMGRVVHPTSQPAPLPPMSFQHDPSRHVSVTQQPPSGTIGQAQQYQLLPPERISLYANASQSEAVSQNLPKINARYSPAPVQQSNVPPPRNRYAASPSSVGRPVPSQNLSFQPRTSSPLAQNSSLPQRDHQLAISDPSVHRPSSSGRQAVLAQDPVSLDSYSSHQNANSTGPDARQNGSIGKIENNSHLRDSPPPMLPIHYTPLSKSPSNASNVMSTPDADHTSSDGSASFQQLQEPPRDAFGVSAVGPPPRRSQSQSPSTGKNKPDLPQNMPSEYQRPASVNNYVPLSSTETRPPLTQMRQRERTFSKDLYYIKPSDGRETDYLERWKGCPIVSFGFGGTIVTSFPKQVPRYAAGQNTPMIKCSPGEIKVQDGKILPLDEDVATFPGPLRSKSKKKDVLDWLQQRIAHLESSGVGQISSANLPDPRKRHEEKKLLWKIVRVLVDHDGAVDGNSPAENAVRSILSPELTVGDTASLPHHSVNSSLLGISRNSGSRSIPNPMKPEAMEELRKLLLHGEREKAVWHAVDNRLWAHAMLLASTLEKDVWKQVSQEFVRQEVKTFGDNTESLAALYQIFAGNWDESMDELVPPSARAGLQMISKTATAGPMKNALDGLDRWRETLTLILSNRSVDDGRALVSLGQLLAGYGRIEAAHICYIFAKSPGLFGGPDDPQVSVALLGADHFQQPFDYSRDLDSILLTEIYDFARTILAPSSAATVSPHLQSYKLYHAMILAEYGYKSEAKQYCEAITSALNSTTKRSPHYHSLLFGALEDLVDRLRQAPRDNSGSWISKPSIDKVSDSIWAKFNQYVAGDENDAASTGSGKALDQDVGPFARVAGDSPNLSRTPSSSDMYSTYAPGIGVSSSAPMGSLSNSRYAPAGLYTPRSSLEQPGNSSQDHLRPTQAHHDSLRPGLSPKQYQSRPVSSIGSYPESSKPTSQLSSYLPRTESYLPTPPSQPELMPIAPPVDPASYLYQQESYRPTPPLETEPSREQDELLLQSEPGEDNQQSSMTYEPPSYTYEPPSTNGYEPPPMNSYDPPAYDPYLPQAGESPVEEKSKKKSFMDDDDGDDFETRAAALRKEEKARKDREADEAFRRAAEADGMYQYMPSSLTHLANPDTAQKDNAPKLKTKKSGWFGGWLGSKKEGDAAEAHGTPNAPIKAKLGEQNSFYYDSEKKRWVNKKDPDGTAVASAAPPPPKGPPSRVVSAAGPPQPSSTAPPPVPPLPTAMATPPASVARTTNVDPLSTNPASQYPSRSSSPAVNVPIITERASTEPSAASMVSATGPPSGPPSAPPSRPATGMSGASNIDDLLGLPQARKGGTVKKGKKGRGYVDVMAK</sequence>
<feature type="domain" description="Sec16 N-terminal" evidence="14">
    <location>
        <begin position="274"/>
        <end position="456"/>
    </location>
</feature>
<evidence type="ECO:0000256" key="9">
    <source>
        <dbReference type="ARBA" id="ARBA00024687"/>
    </source>
</evidence>
<evidence type="ECO:0000313" key="16">
    <source>
        <dbReference type="Proteomes" id="UP000664534"/>
    </source>
</evidence>
<dbReference type="OrthoDB" id="8918678at2759"/>